<comment type="caution">
    <text evidence="1">The sequence shown here is derived from an EMBL/GenBank/DDBJ whole genome shotgun (WGS) entry which is preliminary data.</text>
</comment>
<dbReference type="AlphaFoldDB" id="A0A2W7NJ71"/>
<organism evidence="1 2">
    <name type="scientific">Breznakibacter xylanolyticus</name>
    <dbReference type="NCBI Taxonomy" id="990"/>
    <lineage>
        <taxon>Bacteria</taxon>
        <taxon>Pseudomonadati</taxon>
        <taxon>Bacteroidota</taxon>
        <taxon>Bacteroidia</taxon>
        <taxon>Marinilabiliales</taxon>
        <taxon>Marinilabiliaceae</taxon>
        <taxon>Breznakibacter</taxon>
    </lineage>
</organism>
<reference evidence="1 2" key="1">
    <citation type="submission" date="2018-06" db="EMBL/GenBank/DDBJ databases">
        <title>Genomic Encyclopedia of Archaeal and Bacterial Type Strains, Phase II (KMG-II): from individual species to whole genera.</title>
        <authorList>
            <person name="Goeker M."/>
        </authorList>
    </citation>
    <scope>NUCLEOTIDE SEQUENCE [LARGE SCALE GENOMIC DNA]</scope>
    <source>
        <strain evidence="1 2">DSM 6779</strain>
    </source>
</reference>
<dbReference type="InterPro" id="IPR021457">
    <property type="entry name" value="DUF3108"/>
</dbReference>
<dbReference type="OrthoDB" id="9808473at2"/>
<protein>
    <submittedName>
        <fullName evidence="1">Uncharacterized protein DUF3108</fullName>
    </submittedName>
</protein>
<dbReference type="Proteomes" id="UP000249239">
    <property type="component" value="Unassembled WGS sequence"/>
</dbReference>
<proteinExistence type="predicted"/>
<accession>A0A2W7NJ71</accession>
<gene>
    <name evidence="1" type="ORF">LX69_00750</name>
</gene>
<name>A0A2W7NJ71_9BACT</name>
<dbReference type="Pfam" id="PF11306">
    <property type="entry name" value="DUF3108"/>
    <property type="match status" value="1"/>
</dbReference>
<dbReference type="RefSeq" id="WP_111444466.1">
    <property type="nucleotide sequence ID" value="NZ_QKZK01000004.1"/>
</dbReference>
<evidence type="ECO:0000313" key="2">
    <source>
        <dbReference type="Proteomes" id="UP000249239"/>
    </source>
</evidence>
<sequence length="258" mass="29732">MKTILRTWAILAIFAMLTGFDTPVKKNTSYGPGEFLEYSLNYGFIKGGKGILSVKDTLMNGVKLNHVVARGETVGVADMLFSVRDRYESFINPTNDLPMKSVRSIKEGRYKYYDEVTYNHDSLYVVSKLKGTQPVPSRIQDILSAFYYARNFKFNDSLKKDEIIEIMTYFSNELFPLRIRYRGIETVSTKFGDVQCYRFSPVTEKGRAFATEDDMHVWISRDANRIPVRIQFDLTVGSFNCVLDNYKNLKNPFTSLKK</sequence>
<dbReference type="EMBL" id="QKZK01000004">
    <property type="protein sequence ID" value="PZX19483.1"/>
    <property type="molecule type" value="Genomic_DNA"/>
</dbReference>
<keyword evidence="2" id="KW-1185">Reference proteome</keyword>
<evidence type="ECO:0000313" key="1">
    <source>
        <dbReference type="EMBL" id="PZX19483.1"/>
    </source>
</evidence>